<evidence type="ECO:0008006" key="4">
    <source>
        <dbReference type="Google" id="ProtNLM"/>
    </source>
</evidence>
<dbReference type="EMBL" id="KZ293427">
    <property type="protein sequence ID" value="PBK70000.1"/>
    <property type="molecule type" value="Genomic_DNA"/>
</dbReference>
<name>A0A2H3BK01_9AGAR</name>
<dbReference type="Proteomes" id="UP000218334">
    <property type="component" value="Unassembled WGS sequence"/>
</dbReference>
<evidence type="ECO:0000313" key="3">
    <source>
        <dbReference type="Proteomes" id="UP000218334"/>
    </source>
</evidence>
<feature type="chain" id="PRO_5013809856" description="Secreted protein" evidence="1">
    <location>
        <begin position="17"/>
        <end position="99"/>
    </location>
</feature>
<keyword evidence="3" id="KW-1185">Reference proteome</keyword>
<sequence>MWRGPLLPWILLGCQTTNVTVYELTLLYQLVDRTIVHGHNGRDRACHWRRSITGAGVKVQNAVVIFKSFVQIGCAYRGGGVVPPWEGGRKTICRSIGTI</sequence>
<accession>A0A2H3BK01</accession>
<feature type="signal peptide" evidence="1">
    <location>
        <begin position="1"/>
        <end position="16"/>
    </location>
</feature>
<dbReference type="AlphaFoldDB" id="A0A2H3BK01"/>
<keyword evidence="1" id="KW-0732">Signal</keyword>
<organism evidence="2 3">
    <name type="scientific">Armillaria solidipes</name>
    <dbReference type="NCBI Taxonomy" id="1076256"/>
    <lineage>
        <taxon>Eukaryota</taxon>
        <taxon>Fungi</taxon>
        <taxon>Dikarya</taxon>
        <taxon>Basidiomycota</taxon>
        <taxon>Agaricomycotina</taxon>
        <taxon>Agaricomycetes</taxon>
        <taxon>Agaricomycetidae</taxon>
        <taxon>Agaricales</taxon>
        <taxon>Marasmiineae</taxon>
        <taxon>Physalacriaceae</taxon>
        <taxon>Armillaria</taxon>
    </lineage>
</organism>
<reference evidence="3" key="1">
    <citation type="journal article" date="2017" name="Nat. Ecol. Evol.">
        <title>Genome expansion and lineage-specific genetic innovations in the forest pathogenic fungi Armillaria.</title>
        <authorList>
            <person name="Sipos G."/>
            <person name="Prasanna A.N."/>
            <person name="Walter M.C."/>
            <person name="O'Connor E."/>
            <person name="Balint B."/>
            <person name="Krizsan K."/>
            <person name="Kiss B."/>
            <person name="Hess J."/>
            <person name="Varga T."/>
            <person name="Slot J."/>
            <person name="Riley R."/>
            <person name="Boka B."/>
            <person name="Rigling D."/>
            <person name="Barry K."/>
            <person name="Lee J."/>
            <person name="Mihaltcheva S."/>
            <person name="LaButti K."/>
            <person name="Lipzen A."/>
            <person name="Waldron R."/>
            <person name="Moloney N.M."/>
            <person name="Sperisen C."/>
            <person name="Kredics L."/>
            <person name="Vagvoelgyi C."/>
            <person name="Patrignani A."/>
            <person name="Fitzpatrick D."/>
            <person name="Nagy I."/>
            <person name="Doyle S."/>
            <person name="Anderson J.B."/>
            <person name="Grigoriev I.V."/>
            <person name="Gueldener U."/>
            <person name="Muensterkoetter M."/>
            <person name="Nagy L.G."/>
        </authorList>
    </citation>
    <scope>NUCLEOTIDE SEQUENCE [LARGE SCALE GENOMIC DNA]</scope>
    <source>
        <strain evidence="3">28-4</strain>
    </source>
</reference>
<evidence type="ECO:0000313" key="2">
    <source>
        <dbReference type="EMBL" id="PBK70000.1"/>
    </source>
</evidence>
<evidence type="ECO:0000256" key="1">
    <source>
        <dbReference type="SAM" id="SignalP"/>
    </source>
</evidence>
<gene>
    <name evidence="2" type="ORF">ARMSODRAFT_121689</name>
</gene>
<protein>
    <recommendedName>
        <fullName evidence="4">Secreted protein</fullName>
    </recommendedName>
</protein>
<proteinExistence type="predicted"/>